<evidence type="ECO:0000313" key="4">
    <source>
        <dbReference type="Proteomes" id="UP000272778"/>
    </source>
</evidence>
<evidence type="ECO:0000256" key="1">
    <source>
        <dbReference type="ARBA" id="ARBA00023002"/>
    </source>
</evidence>
<dbReference type="EMBL" id="RQIS01000002">
    <property type="protein sequence ID" value="RQH09053.1"/>
    <property type="molecule type" value="Genomic_DNA"/>
</dbReference>
<gene>
    <name evidence="3" type="ORF">D1Y85_04085</name>
</gene>
<feature type="domain" description="FAD-binding" evidence="2">
    <location>
        <begin position="32"/>
        <end position="369"/>
    </location>
</feature>
<dbReference type="AlphaFoldDB" id="A0A3N6P5H4"/>
<dbReference type="PANTHER" id="PTHR43476">
    <property type="entry name" value="3-(3-HYDROXY-PHENYL)PROPIONATE/3-HYDROXYCINNAMIC ACID HYDROXYLASE"/>
    <property type="match status" value="1"/>
</dbReference>
<keyword evidence="4" id="KW-1185">Reference proteome</keyword>
<proteinExistence type="predicted"/>
<dbReference type="Gene3D" id="3.30.70.2450">
    <property type="match status" value="1"/>
</dbReference>
<dbReference type="Pfam" id="PF01494">
    <property type="entry name" value="FAD_binding_3"/>
    <property type="match status" value="1"/>
</dbReference>
<dbReference type="SUPFAM" id="SSF51905">
    <property type="entry name" value="FAD/NAD(P)-binding domain"/>
    <property type="match status" value="1"/>
</dbReference>
<sequence>MSIEFKPYPFEARKYTARIPELDNGCDTQRHTVTIVGGGPVGLAVALGLARHGVRSVLIEADESVCYGSRAICISRRSLEIFERLGALDGFLAKGLPWTGGRSFYRNDEVLHFSMPQDEKQKLPPMVNLAQYHIEQFLLDAAESHANLIDIRWCTKVTALQEDEHGATLRLSTPEGDYEAQTDWLVAADGGRSTIREALGLKLVGTSYEGRYVIVDILLDSARPTERLAYFDPASNPGSTVLVHKQPDNVWRIDYQLRDGEDADEAIKPASVMPRVQSLLEMMGETAPWSPIWITIYKANALTLERYRHRRVLFAGDAAHLVPIFGVRGANSGIDDADNLAWKLAFVAKGLAAPTLLDTYSDERVYAAHENLSYGTKSTEFMAPPSFAFNLMRTAVLGLAVKHPGLRSLINPRQTSAIAYTASPLNAASSDAFADGPAPGTVLPECPLTLVRPGASCAGHLTDLVEPRFTAFWFSVDGKLPSALTALEATLASRAVPFALVPLSAQQPADVTCPGGWDHTGCLFPMYGAAQPALYLVRPDGHVLGRWHGDADAIAANALAALELTLHTPARRIL</sequence>
<name>A0A3N6P5H4_9BURK</name>
<evidence type="ECO:0000259" key="2">
    <source>
        <dbReference type="Pfam" id="PF01494"/>
    </source>
</evidence>
<dbReference type="RefSeq" id="WP_124149753.1">
    <property type="nucleotide sequence ID" value="NZ_RQIS01000002.1"/>
</dbReference>
<dbReference type="NCBIfam" id="NF006002">
    <property type="entry name" value="PRK08132.1"/>
    <property type="match status" value="1"/>
</dbReference>
<evidence type="ECO:0000313" key="3">
    <source>
        <dbReference type="EMBL" id="RQH09053.1"/>
    </source>
</evidence>
<dbReference type="OrthoDB" id="3443359at2"/>
<dbReference type="InterPro" id="IPR050631">
    <property type="entry name" value="PheA/TfdB_FAD_monoxygenase"/>
</dbReference>
<dbReference type="Gene3D" id="3.40.30.120">
    <property type="match status" value="1"/>
</dbReference>
<dbReference type="Gene3D" id="3.50.50.60">
    <property type="entry name" value="FAD/NAD(P)-binding domain"/>
    <property type="match status" value="1"/>
</dbReference>
<reference evidence="3 4" key="1">
    <citation type="submission" date="2018-11" db="EMBL/GenBank/DDBJ databases">
        <title>Paraburkholderia sp. DHOA04, isolated from soil.</title>
        <authorList>
            <person name="Gao Z.-H."/>
            <person name="Qiu L.-H."/>
            <person name="Fu J.-C."/>
        </authorList>
    </citation>
    <scope>NUCLEOTIDE SEQUENCE [LARGE SCALE GENOMIC DNA]</scope>
    <source>
        <strain evidence="3 4">DHOA04</strain>
    </source>
</reference>
<organism evidence="3 4">
    <name type="scientific">Paraburkholderia dinghuensis</name>
    <dbReference type="NCBI Taxonomy" id="2305225"/>
    <lineage>
        <taxon>Bacteria</taxon>
        <taxon>Pseudomonadati</taxon>
        <taxon>Pseudomonadota</taxon>
        <taxon>Betaproteobacteria</taxon>
        <taxon>Burkholderiales</taxon>
        <taxon>Burkholderiaceae</taxon>
        <taxon>Paraburkholderia</taxon>
    </lineage>
</organism>
<dbReference type="PANTHER" id="PTHR43476:SF5">
    <property type="entry name" value="FAD-DEPENDENT MONOOXYGENASE"/>
    <property type="match status" value="1"/>
</dbReference>
<keyword evidence="1" id="KW-0560">Oxidoreductase</keyword>
<comment type="caution">
    <text evidence="3">The sequence shown here is derived from an EMBL/GenBank/DDBJ whole genome shotgun (WGS) entry which is preliminary data.</text>
</comment>
<dbReference type="GO" id="GO:0071949">
    <property type="term" value="F:FAD binding"/>
    <property type="evidence" value="ECO:0007669"/>
    <property type="project" value="InterPro"/>
</dbReference>
<dbReference type="InterPro" id="IPR002938">
    <property type="entry name" value="FAD-bd"/>
</dbReference>
<dbReference type="GO" id="GO:0016491">
    <property type="term" value="F:oxidoreductase activity"/>
    <property type="evidence" value="ECO:0007669"/>
    <property type="project" value="UniProtKB-KW"/>
</dbReference>
<dbReference type="InterPro" id="IPR036188">
    <property type="entry name" value="FAD/NAD-bd_sf"/>
</dbReference>
<protein>
    <submittedName>
        <fullName evidence="3">FAD-dependent oxidoreductase</fullName>
    </submittedName>
</protein>
<accession>A0A3N6P5H4</accession>
<dbReference type="Proteomes" id="UP000272778">
    <property type="component" value="Unassembled WGS sequence"/>
</dbReference>
<dbReference type="PRINTS" id="PR00420">
    <property type="entry name" value="RNGMNOXGNASE"/>
</dbReference>